<dbReference type="FunFam" id="3.40.50.1820:FF:000028">
    <property type="entry name" value="S9 family peptidase"/>
    <property type="match status" value="1"/>
</dbReference>
<organism evidence="9 10">
    <name type="scientific">Glarea lozoyensis (strain ATCC 74030 / MF5533)</name>
    <dbReference type="NCBI Taxonomy" id="1104152"/>
    <lineage>
        <taxon>Eukaryota</taxon>
        <taxon>Fungi</taxon>
        <taxon>Dikarya</taxon>
        <taxon>Ascomycota</taxon>
        <taxon>Pezizomycotina</taxon>
        <taxon>Leotiomycetes</taxon>
        <taxon>Helotiales</taxon>
        <taxon>Helotiaceae</taxon>
        <taxon>Glarea</taxon>
    </lineage>
</organism>
<proteinExistence type="inferred from homology"/>
<dbReference type="Gene3D" id="3.40.50.1820">
    <property type="entry name" value="alpha/beta hydrolase"/>
    <property type="match status" value="1"/>
</dbReference>
<dbReference type="OrthoDB" id="416344at2759"/>
<keyword evidence="4" id="KW-0378">Hydrolase</keyword>
<dbReference type="GO" id="GO:0004252">
    <property type="term" value="F:serine-type endopeptidase activity"/>
    <property type="evidence" value="ECO:0007669"/>
    <property type="project" value="TreeGrafter"/>
</dbReference>
<dbReference type="InterPro" id="IPR001375">
    <property type="entry name" value="Peptidase_S9_cat"/>
</dbReference>
<accession>H0EFB6</accession>
<keyword evidence="2" id="KW-0645">Protease</keyword>
<protein>
    <recommendedName>
        <fullName evidence="6">Dipeptidyl-peptidase V</fullName>
    </recommendedName>
</protein>
<keyword evidence="5" id="KW-0720">Serine protease</keyword>
<dbReference type="SUPFAM" id="SSF82171">
    <property type="entry name" value="DPP6 N-terminal domain-like"/>
    <property type="match status" value="1"/>
</dbReference>
<evidence type="ECO:0000259" key="8">
    <source>
        <dbReference type="Pfam" id="PF00326"/>
    </source>
</evidence>
<evidence type="ECO:0000313" key="9">
    <source>
        <dbReference type="EMBL" id="EHL02674.1"/>
    </source>
</evidence>
<evidence type="ECO:0000256" key="5">
    <source>
        <dbReference type="ARBA" id="ARBA00022825"/>
    </source>
</evidence>
<dbReference type="Pfam" id="PF00326">
    <property type="entry name" value="Peptidase_S9"/>
    <property type="match status" value="1"/>
</dbReference>
<dbReference type="PANTHER" id="PTHR42776">
    <property type="entry name" value="SERINE PEPTIDASE S9 FAMILY MEMBER"/>
    <property type="match status" value="1"/>
</dbReference>
<evidence type="ECO:0000256" key="7">
    <source>
        <dbReference type="SAM" id="SignalP"/>
    </source>
</evidence>
<feature type="chain" id="PRO_5003532386" description="Dipeptidyl-peptidase V" evidence="7">
    <location>
        <begin position="25"/>
        <end position="803"/>
    </location>
</feature>
<evidence type="ECO:0000256" key="2">
    <source>
        <dbReference type="ARBA" id="ARBA00022670"/>
    </source>
</evidence>
<reference evidence="9 10" key="1">
    <citation type="journal article" date="2012" name="Eukaryot. Cell">
        <title>Genome sequence of the fungus Glarea lozoyensis: the first genome sequence of a species from the Helotiaceae family.</title>
        <authorList>
            <person name="Youssar L."/>
            <person name="Gruening B.A."/>
            <person name="Erxleben A."/>
            <person name="Guenther S."/>
            <person name="Huettel W."/>
        </authorList>
    </citation>
    <scope>NUCLEOTIDE SEQUENCE [LARGE SCALE GENOMIC DNA]</scope>
    <source>
        <strain evidence="10">ATCC 74030 / MF5533</strain>
    </source>
</reference>
<dbReference type="InParanoid" id="H0EFB6"/>
<evidence type="ECO:0000256" key="3">
    <source>
        <dbReference type="ARBA" id="ARBA00022729"/>
    </source>
</evidence>
<dbReference type="AlphaFoldDB" id="H0EFB6"/>
<feature type="domain" description="Peptidase S9 prolyl oligopeptidase catalytic" evidence="8">
    <location>
        <begin position="505"/>
        <end position="710"/>
    </location>
</feature>
<dbReference type="InterPro" id="IPR029058">
    <property type="entry name" value="AB_hydrolase_fold"/>
</dbReference>
<gene>
    <name evidence="9" type="ORF">M7I_1188</name>
</gene>
<keyword evidence="3 7" id="KW-0732">Signal</keyword>
<name>H0EFB6_GLAL7</name>
<sequence>MVAIMKSPLSIALSVASILSPVWSAGTFTPEAMLSIDRRGSALPNDAGTLAFSAGNQYNFTTHKRKYYLNVLDLATGSKTLISNSSADSNPVWLPGSETKFVWFHSEDDGSTTVNVGDASTPDAEPFTAGSIPGAVDGLKVVSIGNGTYAVAFFGTAAPNGTLYNSELAETPYTTGRMYTQIFVRHWDTYVTPQKNSIWYSTLSVGTSNSTSGYTLSEPINALNGTGLESPVPPFGSTDNYDLSSSGIVFVAKDPKLNQATTTKSDLYYLPLKTFKEAAPSPQAIFTPGLEGASVAPAFAPNGHSLAFVRMKGINYESDKNRLLLVSDITKGLEASEFYADAAGVGAWDRSPSAIYWSPDSATLYLAVEDRARVRMFSVAADPATTSFPCLIYADSATEGHVVSSGKILVTGSSFLDNSIYSWVDPVAAAASNATSGVSLISANLGYGAKWGLSKSQISEVYYEGDGGHMVQAWVIKPSFFKENETYPLAFYVHGGPQGSTADTWSNRWNMMVFAEQGYVVVAFNPTGSTGFGQALTDRIQNNWGGSPYIDLVKGYEFIEANLPYVDTNRSVELGASYGGYMGFWIAGHDLGKKFKAQFVHDGSFNTLSQYASEELWFMQHDFNGTLWDDYDNYARWNPAAHTKNWTTPMLIVHNDLDYRLPIAEGLAAFNVLQAKGVPSKFLNFPDENHWVLKPENSLIWHKTVLDWLNGNDNPAVIHEDAERVERSRARGFGDGCHGVRTPRVRIGAVGEEPAEDGRVAEDLTMLAESSASGSRRGNPRAESWVRRYLWPFLIAAAMAPQP</sequence>
<feature type="signal peptide" evidence="7">
    <location>
        <begin position="1"/>
        <end position="24"/>
    </location>
</feature>
<dbReference type="SUPFAM" id="SSF53474">
    <property type="entry name" value="alpha/beta-Hydrolases"/>
    <property type="match status" value="1"/>
</dbReference>
<evidence type="ECO:0000256" key="4">
    <source>
        <dbReference type="ARBA" id="ARBA00022801"/>
    </source>
</evidence>
<dbReference type="EMBL" id="AGUE01000020">
    <property type="protein sequence ID" value="EHL02674.1"/>
    <property type="molecule type" value="Genomic_DNA"/>
</dbReference>
<evidence type="ECO:0000256" key="6">
    <source>
        <dbReference type="ARBA" id="ARBA00032829"/>
    </source>
</evidence>
<comment type="caution">
    <text evidence="9">The sequence shown here is derived from an EMBL/GenBank/DDBJ whole genome shotgun (WGS) entry which is preliminary data.</text>
</comment>
<evidence type="ECO:0000256" key="1">
    <source>
        <dbReference type="ARBA" id="ARBA00010040"/>
    </source>
</evidence>
<dbReference type="HOGENOM" id="CLU_008615_0_1_1"/>
<evidence type="ECO:0000313" key="10">
    <source>
        <dbReference type="Proteomes" id="UP000005446"/>
    </source>
</evidence>
<dbReference type="GO" id="GO:0006508">
    <property type="term" value="P:proteolysis"/>
    <property type="evidence" value="ECO:0007669"/>
    <property type="project" value="UniProtKB-KW"/>
</dbReference>
<dbReference type="PANTHER" id="PTHR42776:SF13">
    <property type="entry name" value="DIPEPTIDYL-PEPTIDASE 5"/>
    <property type="match status" value="1"/>
</dbReference>
<keyword evidence="10" id="KW-1185">Reference proteome</keyword>
<comment type="similarity">
    <text evidence="1">Belongs to the peptidase S9C family.</text>
</comment>
<dbReference type="Proteomes" id="UP000005446">
    <property type="component" value="Unassembled WGS sequence"/>
</dbReference>